<gene>
    <name evidence="3" type="ORF">DLM86_05105</name>
</gene>
<dbReference type="SUPFAM" id="SSF49384">
    <property type="entry name" value="Carbohydrate-binding domain"/>
    <property type="match status" value="1"/>
</dbReference>
<dbReference type="SUPFAM" id="SSF49785">
    <property type="entry name" value="Galactose-binding domain-like"/>
    <property type="match status" value="1"/>
</dbReference>
<dbReference type="InterPro" id="IPR036439">
    <property type="entry name" value="Dockerin_dom_sf"/>
</dbReference>
<organism evidence="3 4">
    <name type="scientific">Paenibacillus flagellatus</name>
    <dbReference type="NCBI Taxonomy" id="2211139"/>
    <lineage>
        <taxon>Bacteria</taxon>
        <taxon>Bacillati</taxon>
        <taxon>Bacillota</taxon>
        <taxon>Bacilli</taxon>
        <taxon>Bacillales</taxon>
        <taxon>Paenibacillaceae</taxon>
        <taxon>Paenibacillus</taxon>
    </lineage>
</organism>
<dbReference type="PROSITE" id="PS50222">
    <property type="entry name" value="EF_HAND_2"/>
    <property type="match status" value="1"/>
</dbReference>
<dbReference type="InterPro" id="IPR002048">
    <property type="entry name" value="EF_hand_dom"/>
</dbReference>
<evidence type="ECO:0008006" key="5">
    <source>
        <dbReference type="Google" id="ProtNLM"/>
    </source>
</evidence>
<dbReference type="EMBL" id="QJVJ01000002">
    <property type="protein sequence ID" value="PYI56359.1"/>
    <property type="molecule type" value="Genomic_DNA"/>
</dbReference>
<dbReference type="Pfam" id="PF00963">
    <property type="entry name" value="Cohesin"/>
    <property type="match status" value="1"/>
</dbReference>
<dbReference type="CDD" id="cd14256">
    <property type="entry name" value="Dockerin_I"/>
    <property type="match status" value="1"/>
</dbReference>
<dbReference type="GO" id="GO:0005509">
    <property type="term" value="F:calcium ion binding"/>
    <property type="evidence" value="ECO:0007669"/>
    <property type="project" value="InterPro"/>
</dbReference>
<dbReference type="Proteomes" id="UP000247476">
    <property type="component" value="Unassembled WGS sequence"/>
</dbReference>
<dbReference type="PROSITE" id="PS00018">
    <property type="entry name" value="EF_HAND_1"/>
    <property type="match status" value="2"/>
</dbReference>
<dbReference type="Gene3D" id="2.60.120.260">
    <property type="entry name" value="Galactose-binding domain-like"/>
    <property type="match status" value="2"/>
</dbReference>
<sequence>MAAVYAGWPLAGVGAAEPAPQSGAVAMVNPGFEEPVGPDGSIPGWTSNYAVKDDVYGKVTHSVYGSVVKSGGHSLNLFDNSTMHTVELVSDKYPATPGQEYTLSVWMNHNKPEGWKSGSIGGSIHLRFYDASNKELTGSRAAVNYNALGTQGQYTQLITPVKTAPPEAKYVSAALLITAAWTGNTYFDDVELKVNVPTPPLPPEDLSEKVISSDGLKEVVSIPVPNAGFERGLTSGGAVESWTHWSAPSDTVKFELSTAVKYSGTSSLKLTDTQTNNSVVLESRPLSVKPGAEYTASAMMYVDGTPAPSGGATFLLRFFDGNNVQTGADLLQHFKTPLHQWFKAELKGLAPANAKHAKLFALVNNGSTAVAYYDDMMFTYERDLMQLDIASAEYAAKDRTFTVRLGSKNAEALTAADLNVAFDANALQVVEAAVHPDFGASGNTTLTWETNGGLLAVHASRTDGGVVNGNAGIATVTFKALSGQGNTVIALKASSVLKSLKGGEVQNKTFPADVRARTTLLPRFEDVNHDGAVNLVDLLLTAKSVNASLNDVTKYYDLNGDGKIDAADVETIAKALAAP</sequence>
<evidence type="ECO:0000313" key="4">
    <source>
        <dbReference type="Proteomes" id="UP000247476"/>
    </source>
</evidence>
<dbReference type="Pfam" id="PF00404">
    <property type="entry name" value="Dockerin_1"/>
    <property type="match status" value="1"/>
</dbReference>
<evidence type="ECO:0000259" key="2">
    <source>
        <dbReference type="PROSITE" id="PS51766"/>
    </source>
</evidence>
<dbReference type="InterPro" id="IPR018247">
    <property type="entry name" value="EF_Hand_1_Ca_BS"/>
</dbReference>
<dbReference type="InterPro" id="IPR002105">
    <property type="entry name" value="Dockerin_1_rpt"/>
</dbReference>
<dbReference type="Gene3D" id="2.60.40.680">
    <property type="match status" value="1"/>
</dbReference>
<dbReference type="InterPro" id="IPR002102">
    <property type="entry name" value="Cohesin_dom"/>
</dbReference>
<dbReference type="GO" id="GO:0000272">
    <property type="term" value="P:polysaccharide catabolic process"/>
    <property type="evidence" value="ECO:0007669"/>
    <property type="project" value="InterPro"/>
</dbReference>
<dbReference type="GO" id="GO:0030246">
    <property type="term" value="F:carbohydrate binding"/>
    <property type="evidence" value="ECO:0007669"/>
    <property type="project" value="InterPro"/>
</dbReference>
<feature type="domain" description="Dockerin" evidence="2">
    <location>
        <begin position="520"/>
        <end position="579"/>
    </location>
</feature>
<evidence type="ECO:0000259" key="1">
    <source>
        <dbReference type="PROSITE" id="PS50222"/>
    </source>
</evidence>
<proteinExistence type="predicted"/>
<dbReference type="SUPFAM" id="SSF63446">
    <property type="entry name" value="Type I dockerin domain"/>
    <property type="match status" value="1"/>
</dbReference>
<evidence type="ECO:0000313" key="3">
    <source>
        <dbReference type="EMBL" id="PYI56359.1"/>
    </source>
</evidence>
<protein>
    <recommendedName>
        <fullName evidence="5">Dockerin domain-containing protein</fullName>
    </recommendedName>
</protein>
<reference evidence="3 4" key="1">
    <citation type="submission" date="2018-05" db="EMBL/GenBank/DDBJ databases">
        <title>Paenibacillus flagellatus sp. nov., isolated from selenium mineral soil.</title>
        <authorList>
            <person name="Dai X."/>
        </authorList>
    </citation>
    <scope>NUCLEOTIDE SEQUENCE [LARGE SCALE GENOMIC DNA]</scope>
    <source>
        <strain evidence="3 4">DXL2</strain>
    </source>
</reference>
<accession>A0A2V5K9Y8</accession>
<dbReference type="InterPro" id="IPR016134">
    <property type="entry name" value="Dockerin_dom"/>
</dbReference>
<feature type="domain" description="EF-hand" evidence="1">
    <location>
        <begin position="554"/>
        <end position="579"/>
    </location>
</feature>
<dbReference type="PROSITE" id="PS51766">
    <property type="entry name" value="DOCKERIN"/>
    <property type="match status" value="1"/>
</dbReference>
<dbReference type="Gene3D" id="1.10.1330.10">
    <property type="entry name" value="Dockerin domain"/>
    <property type="match status" value="1"/>
</dbReference>
<dbReference type="PROSITE" id="PS00448">
    <property type="entry name" value="CLOS_CELLULOSOME_RPT"/>
    <property type="match status" value="1"/>
</dbReference>
<dbReference type="InterPro" id="IPR008979">
    <property type="entry name" value="Galactose-bd-like_sf"/>
</dbReference>
<dbReference type="InterPro" id="IPR008965">
    <property type="entry name" value="CBM2/CBM3_carb-bd_dom_sf"/>
</dbReference>
<name>A0A2V5K9Y8_9BACL</name>
<comment type="caution">
    <text evidence="3">The sequence shown here is derived from an EMBL/GenBank/DDBJ whole genome shotgun (WGS) entry which is preliminary data.</text>
</comment>
<keyword evidence="4" id="KW-1185">Reference proteome</keyword>
<dbReference type="AlphaFoldDB" id="A0A2V5K9Y8"/>
<dbReference type="GO" id="GO:0004553">
    <property type="term" value="F:hydrolase activity, hydrolyzing O-glycosyl compounds"/>
    <property type="evidence" value="ECO:0007669"/>
    <property type="project" value="InterPro"/>
</dbReference>
<dbReference type="CDD" id="cd08547">
    <property type="entry name" value="Type_II_cohesin"/>
    <property type="match status" value="1"/>
</dbReference>